<sequence>MGSVNYTGEKEFLAALARRDRKSFDLLYDRYGPTIFHFIQKCMLVEHHTDEVFKMVIAEIWENLSNFQDTKQTFSDWVMSLTGRVIHRYLKQKPTETTAEGQVDQTSLFLAKEIINNIRKKSMVD</sequence>
<dbReference type="RefSeq" id="WP_189626438.1">
    <property type="nucleotide sequence ID" value="NZ_BNAF01000006.1"/>
</dbReference>
<comment type="caution">
    <text evidence="1">The sequence shown here is derived from an EMBL/GenBank/DDBJ whole genome shotgun (WGS) entry which is preliminary data.</text>
</comment>
<proteinExistence type="predicted"/>
<dbReference type="InterPro" id="IPR013325">
    <property type="entry name" value="RNA_pol_sigma_r2"/>
</dbReference>
<dbReference type="SUPFAM" id="SSF88946">
    <property type="entry name" value="Sigma2 domain of RNA polymerase sigma factors"/>
    <property type="match status" value="1"/>
</dbReference>
<accession>A0ABQ3HUW7</accession>
<name>A0ABQ3HUW7_9SPHI</name>
<evidence type="ECO:0008006" key="3">
    <source>
        <dbReference type="Google" id="ProtNLM"/>
    </source>
</evidence>
<reference evidence="2" key="1">
    <citation type="journal article" date="2019" name="Int. J. Syst. Evol. Microbiol.">
        <title>The Global Catalogue of Microorganisms (GCM) 10K type strain sequencing project: providing services to taxonomists for standard genome sequencing and annotation.</title>
        <authorList>
            <consortium name="The Broad Institute Genomics Platform"/>
            <consortium name="The Broad Institute Genome Sequencing Center for Infectious Disease"/>
            <person name="Wu L."/>
            <person name="Ma J."/>
        </authorList>
    </citation>
    <scope>NUCLEOTIDE SEQUENCE [LARGE SCALE GENOMIC DNA]</scope>
    <source>
        <strain evidence="2">CGMCC 1.12966</strain>
    </source>
</reference>
<dbReference type="Proteomes" id="UP000620550">
    <property type="component" value="Unassembled WGS sequence"/>
</dbReference>
<protein>
    <recommendedName>
        <fullName evidence="3">RNA polymerase sigma-70 region 2 domain-containing protein</fullName>
    </recommendedName>
</protein>
<evidence type="ECO:0000313" key="1">
    <source>
        <dbReference type="EMBL" id="GHE36010.1"/>
    </source>
</evidence>
<keyword evidence="2" id="KW-1185">Reference proteome</keyword>
<gene>
    <name evidence="1" type="ORF">GCM10017764_19220</name>
</gene>
<organism evidence="1 2">
    <name type="scientific">Sphingobacterium griseoflavum</name>
    <dbReference type="NCBI Taxonomy" id="1474952"/>
    <lineage>
        <taxon>Bacteria</taxon>
        <taxon>Pseudomonadati</taxon>
        <taxon>Bacteroidota</taxon>
        <taxon>Sphingobacteriia</taxon>
        <taxon>Sphingobacteriales</taxon>
        <taxon>Sphingobacteriaceae</taxon>
        <taxon>Sphingobacterium</taxon>
    </lineage>
</organism>
<evidence type="ECO:0000313" key="2">
    <source>
        <dbReference type="Proteomes" id="UP000620550"/>
    </source>
</evidence>
<dbReference type="Gene3D" id="1.10.1740.10">
    <property type="match status" value="1"/>
</dbReference>
<dbReference type="EMBL" id="BNAF01000006">
    <property type="protein sequence ID" value="GHE36010.1"/>
    <property type="molecule type" value="Genomic_DNA"/>
</dbReference>